<keyword evidence="2" id="KW-1185">Reference proteome</keyword>
<name>A0A016TJ60_9BILA</name>
<dbReference type="EMBL" id="JARK01001435">
    <property type="protein sequence ID" value="EYC02583.1"/>
    <property type="molecule type" value="Genomic_DNA"/>
</dbReference>
<dbReference type="InterPro" id="IPR036397">
    <property type="entry name" value="RNaseH_sf"/>
</dbReference>
<accession>A0A016TJ60</accession>
<reference evidence="2" key="1">
    <citation type="journal article" date="2015" name="Nat. Genet.">
        <title>The genome and transcriptome of the zoonotic hookworm Ancylostoma ceylanicum identify infection-specific gene families.</title>
        <authorList>
            <person name="Schwarz E.M."/>
            <person name="Hu Y."/>
            <person name="Antoshechkin I."/>
            <person name="Miller M.M."/>
            <person name="Sternberg P.W."/>
            <person name="Aroian R.V."/>
        </authorList>
    </citation>
    <scope>NUCLEOTIDE SEQUENCE</scope>
    <source>
        <strain evidence="2">HY135</strain>
    </source>
</reference>
<evidence type="ECO:0000313" key="2">
    <source>
        <dbReference type="Proteomes" id="UP000024635"/>
    </source>
</evidence>
<dbReference type="Proteomes" id="UP000024635">
    <property type="component" value="Unassembled WGS sequence"/>
</dbReference>
<dbReference type="GO" id="GO:0003676">
    <property type="term" value="F:nucleic acid binding"/>
    <property type="evidence" value="ECO:0007669"/>
    <property type="project" value="InterPro"/>
</dbReference>
<dbReference type="OrthoDB" id="6428870at2759"/>
<evidence type="ECO:0000313" key="1">
    <source>
        <dbReference type="EMBL" id="EYC02583.1"/>
    </source>
</evidence>
<comment type="caution">
    <text evidence="1">The sequence shown here is derived from an EMBL/GenBank/DDBJ whole genome shotgun (WGS) entry which is preliminary data.</text>
</comment>
<gene>
    <name evidence="1" type="primary">Acey_s0099.g3193</name>
    <name evidence="1" type="ORF">Y032_0099g3193</name>
</gene>
<protein>
    <recommendedName>
        <fullName evidence="3">Integrase catalytic domain-containing protein</fullName>
    </recommendedName>
</protein>
<dbReference type="Gene3D" id="3.30.420.10">
    <property type="entry name" value="Ribonuclease H-like superfamily/Ribonuclease H"/>
    <property type="match status" value="1"/>
</dbReference>
<proteinExistence type="predicted"/>
<sequence>MVNAVSSVAQPPKPPSRVIYLYNAFISKDQIHIFCRLIFKGCRMVCLYVYTCMLQRNQLVYGSLINSLTGGVGNPPDQVKKMVRIISDSLSICCSEARDLWSDLLQPIVFAYNSSINDSTGYSPFFVIHGRNPITWTDILHKLPTSLTFATDSFAGQFAAALRTTIVEMATNITTKTALYKVGYDYQNKYFVPTRLHTCINTAACGKPICLQFDVHLLQRKNQVYLHAQGTRNGSHENAANYILRFSTLLCSGFCKKR</sequence>
<evidence type="ECO:0008006" key="3">
    <source>
        <dbReference type="Google" id="ProtNLM"/>
    </source>
</evidence>
<dbReference type="AlphaFoldDB" id="A0A016TJ60"/>
<organism evidence="1 2">
    <name type="scientific">Ancylostoma ceylanicum</name>
    <dbReference type="NCBI Taxonomy" id="53326"/>
    <lineage>
        <taxon>Eukaryota</taxon>
        <taxon>Metazoa</taxon>
        <taxon>Ecdysozoa</taxon>
        <taxon>Nematoda</taxon>
        <taxon>Chromadorea</taxon>
        <taxon>Rhabditida</taxon>
        <taxon>Rhabditina</taxon>
        <taxon>Rhabditomorpha</taxon>
        <taxon>Strongyloidea</taxon>
        <taxon>Ancylostomatidae</taxon>
        <taxon>Ancylostomatinae</taxon>
        <taxon>Ancylostoma</taxon>
    </lineage>
</organism>